<accession>A0A0R3TEN1</accession>
<evidence type="ECO:0000313" key="3">
    <source>
        <dbReference type="EMBL" id="VDO01378.1"/>
    </source>
</evidence>
<evidence type="ECO:0000313" key="5">
    <source>
        <dbReference type="WBParaSite" id="HNAJ_0000552001-mRNA-1"/>
    </source>
</evidence>
<feature type="region of interest" description="Disordered" evidence="1">
    <location>
        <begin position="53"/>
        <end position="104"/>
    </location>
</feature>
<name>A0A0R3TEN1_RODNA</name>
<keyword evidence="4" id="KW-1185">Reference proteome</keyword>
<feature type="compositionally biased region" description="Basic and acidic residues" evidence="1">
    <location>
        <begin position="53"/>
        <end position="69"/>
    </location>
</feature>
<dbReference type="Proteomes" id="UP000278807">
    <property type="component" value="Unassembled WGS sequence"/>
</dbReference>
<evidence type="ECO:0000313" key="4">
    <source>
        <dbReference type="Proteomes" id="UP000278807"/>
    </source>
</evidence>
<organism evidence="5">
    <name type="scientific">Rodentolepis nana</name>
    <name type="common">Dwarf tapeworm</name>
    <name type="synonym">Hymenolepis nana</name>
    <dbReference type="NCBI Taxonomy" id="102285"/>
    <lineage>
        <taxon>Eukaryota</taxon>
        <taxon>Metazoa</taxon>
        <taxon>Spiralia</taxon>
        <taxon>Lophotrochozoa</taxon>
        <taxon>Platyhelminthes</taxon>
        <taxon>Cestoda</taxon>
        <taxon>Eucestoda</taxon>
        <taxon>Cyclophyllidea</taxon>
        <taxon>Hymenolepididae</taxon>
        <taxon>Rodentolepis</taxon>
    </lineage>
</organism>
<evidence type="ECO:0000256" key="1">
    <source>
        <dbReference type="SAM" id="MobiDB-lite"/>
    </source>
</evidence>
<evidence type="ECO:0000256" key="2">
    <source>
        <dbReference type="SAM" id="Phobius"/>
    </source>
</evidence>
<dbReference type="AlphaFoldDB" id="A0A0R3TEN1"/>
<gene>
    <name evidence="3" type="ORF">HNAJ_LOCUS5518</name>
</gene>
<protein>
    <submittedName>
        <fullName evidence="3 5">Uncharacterized protein</fullName>
    </submittedName>
</protein>
<feature type="transmembrane region" description="Helical" evidence="2">
    <location>
        <begin position="25"/>
        <end position="49"/>
    </location>
</feature>
<keyword evidence="2" id="KW-1133">Transmembrane helix</keyword>
<dbReference type="EMBL" id="UZAE01004818">
    <property type="protein sequence ID" value="VDO01378.1"/>
    <property type="molecule type" value="Genomic_DNA"/>
</dbReference>
<proteinExistence type="predicted"/>
<dbReference type="WBParaSite" id="HNAJ_0000552001-mRNA-1">
    <property type="protein sequence ID" value="HNAJ_0000552001-mRNA-1"/>
    <property type="gene ID" value="HNAJ_0000552001"/>
</dbReference>
<reference evidence="3 4" key="2">
    <citation type="submission" date="2018-11" db="EMBL/GenBank/DDBJ databases">
        <authorList>
            <consortium name="Pathogen Informatics"/>
        </authorList>
    </citation>
    <scope>NUCLEOTIDE SEQUENCE [LARGE SCALE GENOMIC DNA]</scope>
</reference>
<keyword evidence="2" id="KW-0472">Membrane</keyword>
<sequence length="158" mass="17231">MSQITPKGLSSFNEPELAFSIRQGLMIGCPLVAALIIITILIICCCCNVHPQREKKSSDKPRDVKKNTEADPNLAQNQTKMPVEVGGGKKQDLKGEAANDQREKRVRFPYYSNGDCAKTSSSKTTTSLPIHAPEVTLPSYAKVRGEGASDFYLNATSQ</sequence>
<feature type="compositionally biased region" description="Basic and acidic residues" evidence="1">
    <location>
        <begin position="87"/>
        <end position="103"/>
    </location>
</feature>
<keyword evidence="2" id="KW-0812">Transmembrane</keyword>
<reference evidence="5" key="1">
    <citation type="submission" date="2017-02" db="UniProtKB">
        <authorList>
            <consortium name="WormBaseParasite"/>
        </authorList>
    </citation>
    <scope>IDENTIFICATION</scope>
</reference>